<dbReference type="InterPro" id="IPR005318">
    <property type="entry name" value="OM_porin_bac"/>
</dbReference>
<dbReference type="GO" id="GO:0016020">
    <property type="term" value="C:membrane"/>
    <property type="evidence" value="ECO:0007669"/>
    <property type="project" value="InterPro"/>
</dbReference>
<dbReference type="Pfam" id="PF03573">
    <property type="entry name" value="OprD"/>
    <property type="match status" value="1"/>
</dbReference>
<dbReference type="PANTHER" id="PTHR34596">
    <property type="entry name" value="CHITOPORIN"/>
    <property type="match status" value="1"/>
</dbReference>
<accession>A0A443ZVS4</accession>
<dbReference type="InterPro" id="IPR023614">
    <property type="entry name" value="Porin_dom_sf"/>
</dbReference>
<dbReference type="Gene3D" id="2.40.160.10">
    <property type="entry name" value="Porin"/>
    <property type="match status" value="1"/>
</dbReference>
<evidence type="ECO:0000313" key="6">
    <source>
        <dbReference type="Proteomes" id="UP000288983"/>
    </source>
</evidence>
<evidence type="ECO:0000256" key="3">
    <source>
        <dbReference type="ARBA" id="ARBA00022729"/>
    </source>
</evidence>
<dbReference type="GO" id="GO:0015288">
    <property type="term" value="F:porin activity"/>
    <property type="evidence" value="ECO:0007669"/>
    <property type="project" value="TreeGrafter"/>
</dbReference>
<dbReference type="PANTHER" id="PTHR34596:SF2">
    <property type="entry name" value="CHITOPORIN"/>
    <property type="match status" value="1"/>
</dbReference>
<dbReference type="AlphaFoldDB" id="A0A443ZVS4"/>
<evidence type="ECO:0000256" key="2">
    <source>
        <dbReference type="ARBA" id="ARBA00022448"/>
    </source>
</evidence>
<keyword evidence="3 4" id="KW-0732">Signal</keyword>
<protein>
    <submittedName>
        <fullName evidence="5">Outer membrane porin, OprD family</fullName>
    </submittedName>
</protein>
<comment type="caution">
    <text evidence="5">The sequence shown here is derived from an EMBL/GenBank/DDBJ whole genome shotgun (WGS) entry which is preliminary data.</text>
</comment>
<name>A0A443ZVS4_9PSED</name>
<dbReference type="OrthoDB" id="6759120at2"/>
<evidence type="ECO:0000256" key="4">
    <source>
        <dbReference type="SAM" id="SignalP"/>
    </source>
</evidence>
<organism evidence="5 6">
    <name type="scientific">Pseudomonas alkylphenolica</name>
    <dbReference type="NCBI Taxonomy" id="237609"/>
    <lineage>
        <taxon>Bacteria</taxon>
        <taxon>Pseudomonadati</taxon>
        <taxon>Pseudomonadota</taxon>
        <taxon>Gammaproteobacteria</taxon>
        <taxon>Pseudomonadales</taxon>
        <taxon>Pseudomonadaceae</taxon>
        <taxon>Pseudomonas</taxon>
    </lineage>
</organism>
<dbReference type="RefSeq" id="WP_128322208.1">
    <property type="nucleotide sequence ID" value="NZ_QJRG01000034.1"/>
</dbReference>
<evidence type="ECO:0000256" key="1">
    <source>
        <dbReference type="ARBA" id="ARBA00009075"/>
    </source>
</evidence>
<gene>
    <name evidence="5" type="ORF">DM813_04455</name>
</gene>
<evidence type="ECO:0000313" key="5">
    <source>
        <dbReference type="EMBL" id="RWU24996.1"/>
    </source>
</evidence>
<keyword evidence="2" id="KW-0813">Transport</keyword>
<dbReference type="Proteomes" id="UP000288983">
    <property type="component" value="Unassembled WGS sequence"/>
</dbReference>
<comment type="similarity">
    <text evidence="1">Belongs to the outer membrane porin (Opr) (TC 1.B.25) family.</text>
</comment>
<feature type="signal peptide" evidence="4">
    <location>
        <begin position="1"/>
        <end position="24"/>
    </location>
</feature>
<feature type="chain" id="PRO_5019216390" evidence="4">
    <location>
        <begin position="25"/>
        <end position="425"/>
    </location>
</feature>
<dbReference type="EMBL" id="QJRG01000034">
    <property type="protein sequence ID" value="RWU24996.1"/>
    <property type="molecule type" value="Genomic_DNA"/>
</dbReference>
<proteinExistence type="inferred from homology"/>
<sequence>MKNNNHNSYCVLLVGMATSVSASASGFISDSEATLTARNYYFEREYKGTSPQNHAREWAQGFILKMNSGYTDGPIGFGLNTIGLLGIKLDSSPDRRGTDLLPYNSQGEAADEYSELGLTAKMRLAKTVVQAGTLTNTTFPMAYPSVSRLLPQTFRGVHVSSTDLDNFTLIGSSIDRINKRNSTDYEKFTMGSPNRRFNPTAESDRANFLGIEYRPDKAWTLRYYNGTVENLYSTNYFNFENLHNFENSKLKSEFSWYSSRDEGSARAGKVDNDTYLAEFTYSIGGHSFIGGYQILSGDTATPYISGTEMLTLGKYMLASDFLNPKERTWEAMYIYDFAASGIPGLKATLRYLKGDEIELPTALGGKGLTESERYAELSYVIQSGPFRDVALRVRNSKYRNDFASTASFRDEDQTRINIDYTVKLW</sequence>
<reference evidence="5 6" key="1">
    <citation type="submission" date="2018-06" db="EMBL/GenBank/DDBJ databases">
        <title>Bacteria isolated from soil of Wuhan.</title>
        <authorList>
            <person name="Wei X."/>
            <person name="Chunhua H."/>
        </authorList>
    </citation>
    <scope>NUCLEOTIDE SEQUENCE [LARGE SCALE GENOMIC DNA]</scope>
    <source>
        <strain evidence="6">xwS2</strain>
    </source>
</reference>